<gene>
    <name evidence="1" type="ORF">BpHYR1_044816</name>
</gene>
<name>A0A3M7QH83_BRAPC</name>
<evidence type="ECO:0000313" key="2">
    <source>
        <dbReference type="Proteomes" id="UP000276133"/>
    </source>
</evidence>
<evidence type="ECO:0000313" key="1">
    <source>
        <dbReference type="EMBL" id="RNA10602.1"/>
    </source>
</evidence>
<protein>
    <submittedName>
        <fullName evidence="1">Uncharacterized protein</fullName>
    </submittedName>
</protein>
<reference evidence="1 2" key="1">
    <citation type="journal article" date="2018" name="Sci. Rep.">
        <title>Genomic signatures of local adaptation to the degree of environmental predictability in rotifers.</title>
        <authorList>
            <person name="Franch-Gras L."/>
            <person name="Hahn C."/>
            <person name="Garcia-Roger E.M."/>
            <person name="Carmona M.J."/>
            <person name="Serra M."/>
            <person name="Gomez A."/>
        </authorList>
    </citation>
    <scope>NUCLEOTIDE SEQUENCE [LARGE SCALE GENOMIC DNA]</scope>
    <source>
        <strain evidence="1">HYR1</strain>
    </source>
</reference>
<sequence length="78" mass="9318">MIYSIENDSNNYPKLNENEISDEHVYKTPYTFGVNETMYVSSRIYPQYNCELVKPISIEEVYSEILFKEKNKSFEIFT</sequence>
<dbReference type="Proteomes" id="UP000276133">
    <property type="component" value="Unassembled WGS sequence"/>
</dbReference>
<dbReference type="AlphaFoldDB" id="A0A3M7QH83"/>
<organism evidence="1 2">
    <name type="scientific">Brachionus plicatilis</name>
    <name type="common">Marine rotifer</name>
    <name type="synonym">Brachionus muelleri</name>
    <dbReference type="NCBI Taxonomy" id="10195"/>
    <lineage>
        <taxon>Eukaryota</taxon>
        <taxon>Metazoa</taxon>
        <taxon>Spiralia</taxon>
        <taxon>Gnathifera</taxon>
        <taxon>Rotifera</taxon>
        <taxon>Eurotatoria</taxon>
        <taxon>Monogononta</taxon>
        <taxon>Pseudotrocha</taxon>
        <taxon>Ploima</taxon>
        <taxon>Brachionidae</taxon>
        <taxon>Brachionus</taxon>
    </lineage>
</organism>
<comment type="caution">
    <text evidence="1">The sequence shown here is derived from an EMBL/GenBank/DDBJ whole genome shotgun (WGS) entry which is preliminary data.</text>
</comment>
<keyword evidence="2" id="KW-1185">Reference proteome</keyword>
<accession>A0A3M7QH83</accession>
<proteinExistence type="predicted"/>
<dbReference type="EMBL" id="REGN01006156">
    <property type="protein sequence ID" value="RNA10602.1"/>
    <property type="molecule type" value="Genomic_DNA"/>
</dbReference>